<dbReference type="InterPro" id="IPR007627">
    <property type="entry name" value="RNA_pol_sigma70_r2"/>
</dbReference>
<evidence type="ECO:0000313" key="8">
    <source>
        <dbReference type="Proteomes" id="UP000291117"/>
    </source>
</evidence>
<dbReference type="Gene3D" id="1.10.10.10">
    <property type="entry name" value="Winged helix-like DNA-binding domain superfamily/Winged helix DNA-binding domain"/>
    <property type="match status" value="1"/>
</dbReference>
<keyword evidence="2" id="KW-0805">Transcription regulation</keyword>
<dbReference type="NCBIfam" id="TIGR02937">
    <property type="entry name" value="sigma70-ECF"/>
    <property type="match status" value="1"/>
</dbReference>
<dbReference type="InterPro" id="IPR014284">
    <property type="entry name" value="RNA_pol_sigma-70_dom"/>
</dbReference>
<dbReference type="CDD" id="cd06171">
    <property type="entry name" value="Sigma70_r4"/>
    <property type="match status" value="1"/>
</dbReference>
<dbReference type="Pfam" id="PF08281">
    <property type="entry name" value="Sigma70_r4_2"/>
    <property type="match status" value="1"/>
</dbReference>
<dbReference type="Gene3D" id="1.10.1740.10">
    <property type="match status" value="1"/>
</dbReference>
<keyword evidence="4" id="KW-0804">Transcription</keyword>
<evidence type="ECO:0000259" key="5">
    <source>
        <dbReference type="Pfam" id="PF04542"/>
    </source>
</evidence>
<accession>A0A4R0NFS4</accession>
<organism evidence="7 8">
    <name type="scientific">Pedobacter hiemivivus</name>
    <dbReference type="NCBI Taxonomy" id="2530454"/>
    <lineage>
        <taxon>Bacteria</taxon>
        <taxon>Pseudomonadati</taxon>
        <taxon>Bacteroidota</taxon>
        <taxon>Sphingobacteriia</taxon>
        <taxon>Sphingobacteriales</taxon>
        <taxon>Sphingobacteriaceae</taxon>
        <taxon>Pedobacter</taxon>
    </lineage>
</organism>
<gene>
    <name evidence="7" type="ORF">EZ444_01390</name>
</gene>
<dbReference type="GO" id="GO:0003677">
    <property type="term" value="F:DNA binding"/>
    <property type="evidence" value="ECO:0007669"/>
    <property type="project" value="InterPro"/>
</dbReference>
<keyword evidence="3" id="KW-0731">Sigma factor</keyword>
<dbReference type="Pfam" id="PF04542">
    <property type="entry name" value="Sigma70_r2"/>
    <property type="match status" value="1"/>
</dbReference>
<evidence type="ECO:0000259" key="6">
    <source>
        <dbReference type="Pfam" id="PF08281"/>
    </source>
</evidence>
<dbReference type="Proteomes" id="UP000291117">
    <property type="component" value="Unassembled WGS sequence"/>
</dbReference>
<evidence type="ECO:0000256" key="3">
    <source>
        <dbReference type="ARBA" id="ARBA00023082"/>
    </source>
</evidence>
<reference evidence="7 8" key="1">
    <citation type="submission" date="2019-02" db="EMBL/GenBank/DDBJ databases">
        <title>Pedobacter sp. RP-3-8 sp. nov., isolated from Arctic soil.</title>
        <authorList>
            <person name="Dahal R.H."/>
        </authorList>
    </citation>
    <scope>NUCLEOTIDE SEQUENCE [LARGE SCALE GENOMIC DNA]</scope>
    <source>
        <strain evidence="7 8">RP-3-8</strain>
    </source>
</reference>
<evidence type="ECO:0000256" key="4">
    <source>
        <dbReference type="ARBA" id="ARBA00023163"/>
    </source>
</evidence>
<dbReference type="AlphaFoldDB" id="A0A4R0NFS4"/>
<dbReference type="InterPro" id="IPR039425">
    <property type="entry name" value="RNA_pol_sigma-70-like"/>
</dbReference>
<evidence type="ECO:0000313" key="7">
    <source>
        <dbReference type="EMBL" id="TCC99360.1"/>
    </source>
</evidence>
<proteinExistence type="inferred from homology"/>
<dbReference type="InterPro" id="IPR013325">
    <property type="entry name" value="RNA_pol_sigma_r2"/>
</dbReference>
<comment type="caution">
    <text evidence="7">The sequence shown here is derived from an EMBL/GenBank/DDBJ whole genome shotgun (WGS) entry which is preliminary data.</text>
</comment>
<dbReference type="GO" id="GO:0016987">
    <property type="term" value="F:sigma factor activity"/>
    <property type="evidence" value="ECO:0007669"/>
    <property type="project" value="UniProtKB-KW"/>
</dbReference>
<sequence>MTQKKGMIITAGQFEIFVRDNYRFLCLVAFRHLGDMDIAKDMVQDFFVDFWNRRDKLNIQTSLDAYATRALKYLCIAYKNKHKSTISLDEHPVEIEALGVEDELNYALKNETMHDRLAIAIDKLPVERKKIFILSNKDGLTYQQIADQLGISINTVKTQIKKAYAFIREDMNDLTILVILLSSIKNF</sequence>
<dbReference type="PANTHER" id="PTHR43133:SF46">
    <property type="entry name" value="RNA POLYMERASE SIGMA-70 FACTOR ECF SUBFAMILY"/>
    <property type="match status" value="1"/>
</dbReference>
<keyword evidence="8" id="KW-1185">Reference proteome</keyword>
<feature type="domain" description="RNA polymerase sigma-70 region 2" evidence="5">
    <location>
        <begin position="17"/>
        <end position="83"/>
    </location>
</feature>
<protein>
    <submittedName>
        <fullName evidence="7">Sigma-70 family RNA polymerase sigma factor</fullName>
    </submittedName>
</protein>
<dbReference type="SUPFAM" id="SSF88659">
    <property type="entry name" value="Sigma3 and sigma4 domains of RNA polymerase sigma factors"/>
    <property type="match status" value="1"/>
</dbReference>
<evidence type="ECO:0000256" key="1">
    <source>
        <dbReference type="ARBA" id="ARBA00010641"/>
    </source>
</evidence>
<dbReference type="PANTHER" id="PTHR43133">
    <property type="entry name" value="RNA POLYMERASE ECF-TYPE SIGMA FACTO"/>
    <property type="match status" value="1"/>
</dbReference>
<dbReference type="InterPro" id="IPR036388">
    <property type="entry name" value="WH-like_DNA-bd_sf"/>
</dbReference>
<dbReference type="GO" id="GO:0006352">
    <property type="term" value="P:DNA-templated transcription initiation"/>
    <property type="evidence" value="ECO:0007669"/>
    <property type="project" value="InterPro"/>
</dbReference>
<dbReference type="SUPFAM" id="SSF88946">
    <property type="entry name" value="Sigma2 domain of RNA polymerase sigma factors"/>
    <property type="match status" value="1"/>
</dbReference>
<comment type="similarity">
    <text evidence="1">Belongs to the sigma-70 factor family. ECF subfamily.</text>
</comment>
<dbReference type="RefSeq" id="WP_131606484.1">
    <property type="nucleotide sequence ID" value="NZ_SJSM01000001.1"/>
</dbReference>
<dbReference type="InterPro" id="IPR013324">
    <property type="entry name" value="RNA_pol_sigma_r3/r4-like"/>
</dbReference>
<evidence type="ECO:0000256" key="2">
    <source>
        <dbReference type="ARBA" id="ARBA00023015"/>
    </source>
</evidence>
<name>A0A4R0NFS4_9SPHI</name>
<dbReference type="InterPro" id="IPR013249">
    <property type="entry name" value="RNA_pol_sigma70_r4_t2"/>
</dbReference>
<dbReference type="EMBL" id="SJSM01000001">
    <property type="protein sequence ID" value="TCC99360.1"/>
    <property type="molecule type" value="Genomic_DNA"/>
</dbReference>
<feature type="domain" description="RNA polymerase sigma factor 70 region 4 type 2" evidence="6">
    <location>
        <begin position="120"/>
        <end position="165"/>
    </location>
</feature>
<dbReference type="OrthoDB" id="9772248at2"/>